<reference evidence="1 2" key="1">
    <citation type="journal article" date="2019" name="Commun. Biol.">
        <title>The bagworm genome reveals a unique fibroin gene that provides high tensile strength.</title>
        <authorList>
            <person name="Kono N."/>
            <person name="Nakamura H."/>
            <person name="Ohtoshi R."/>
            <person name="Tomita M."/>
            <person name="Numata K."/>
            <person name="Arakawa K."/>
        </authorList>
    </citation>
    <scope>NUCLEOTIDE SEQUENCE [LARGE SCALE GENOMIC DNA]</scope>
</reference>
<dbReference type="Proteomes" id="UP000299102">
    <property type="component" value="Unassembled WGS sequence"/>
</dbReference>
<gene>
    <name evidence="1" type="ORF">EVAR_89462_1</name>
</gene>
<sequence length="110" mass="12078">MSPRRPPGLGGCHGDAVVCSRWVYYRVMEVVRTSQTLTDRATDGCLFHNDRVTLSPAGGAGAARRARCRHDASGRRPPPAGRQAYVGGYVETIDSRRDERAYIPPPNCLH</sequence>
<evidence type="ECO:0000313" key="1">
    <source>
        <dbReference type="EMBL" id="GBP89145.1"/>
    </source>
</evidence>
<keyword evidence="2" id="KW-1185">Reference proteome</keyword>
<dbReference type="AlphaFoldDB" id="A0A4C1ZRC5"/>
<accession>A0A4C1ZRC5</accession>
<proteinExistence type="predicted"/>
<protein>
    <submittedName>
        <fullName evidence="1">Uncharacterized protein</fullName>
    </submittedName>
</protein>
<organism evidence="1 2">
    <name type="scientific">Eumeta variegata</name>
    <name type="common">Bagworm moth</name>
    <name type="synonym">Eumeta japonica</name>
    <dbReference type="NCBI Taxonomy" id="151549"/>
    <lineage>
        <taxon>Eukaryota</taxon>
        <taxon>Metazoa</taxon>
        <taxon>Ecdysozoa</taxon>
        <taxon>Arthropoda</taxon>
        <taxon>Hexapoda</taxon>
        <taxon>Insecta</taxon>
        <taxon>Pterygota</taxon>
        <taxon>Neoptera</taxon>
        <taxon>Endopterygota</taxon>
        <taxon>Lepidoptera</taxon>
        <taxon>Glossata</taxon>
        <taxon>Ditrysia</taxon>
        <taxon>Tineoidea</taxon>
        <taxon>Psychidae</taxon>
        <taxon>Oiketicinae</taxon>
        <taxon>Eumeta</taxon>
    </lineage>
</organism>
<dbReference type="EMBL" id="BGZK01001978">
    <property type="protein sequence ID" value="GBP89145.1"/>
    <property type="molecule type" value="Genomic_DNA"/>
</dbReference>
<comment type="caution">
    <text evidence="1">The sequence shown here is derived from an EMBL/GenBank/DDBJ whole genome shotgun (WGS) entry which is preliminary data.</text>
</comment>
<name>A0A4C1ZRC5_EUMVA</name>
<evidence type="ECO:0000313" key="2">
    <source>
        <dbReference type="Proteomes" id="UP000299102"/>
    </source>
</evidence>